<dbReference type="EMBL" id="AWWK01000094">
    <property type="protein sequence ID" value="ETY72613.1"/>
    <property type="molecule type" value="Genomic_DNA"/>
</dbReference>
<feature type="transmembrane region" description="Helical" evidence="1">
    <location>
        <begin position="20"/>
        <end position="40"/>
    </location>
</feature>
<dbReference type="Proteomes" id="UP000019247">
    <property type="component" value="Unassembled WGS sequence"/>
</dbReference>
<reference evidence="2 3" key="1">
    <citation type="journal article" date="2014" name="Genome Announc.">
        <title>Genome Sequence of Lactobacillus fabifermentans Strain T30PCM01, Isolated from Fermenting Grape Marc.</title>
        <authorList>
            <person name="Treu L."/>
            <person name="Vendramin V."/>
            <person name="Bovo B."/>
            <person name="Giacomini A."/>
            <person name="Corich V."/>
            <person name="Campanaro S."/>
        </authorList>
    </citation>
    <scope>NUCLEOTIDE SEQUENCE [LARGE SCALE GENOMIC DNA]</scope>
    <source>
        <strain evidence="2 3">T30PCM01</strain>
    </source>
</reference>
<keyword evidence="1" id="KW-0812">Transmembrane</keyword>
<evidence type="ECO:0000313" key="3">
    <source>
        <dbReference type="Proteomes" id="UP000019247"/>
    </source>
</evidence>
<keyword evidence="1" id="KW-1133">Transmembrane helix</keyword>
<protein>
    <submittedName>
        <fullName evidence="2">Uncharacterized protein</fullName>
    </submittedName>
</protein>
<organism evidence="2 3">
    <name type="scientific">Lactiplantibacillus fabifermentans T30PCM01</name>
    <dbReference type="NCBI Taxonomy" id="1400520"/>
    <lineage>
        <taxon>Bacteria</taxon>
        <taxon>Bacillati</taxon>
        <taxon>Bacillota</taxon>
        <taxon>Bacilli</taxon>
        <taxon>Lactobacillales</taxon>
        <taxon>Lactobacillaceae</taxon>
        <taxon>Lactiplantibacillus</taxon>
    </lineage>
</organism>
<dbReference type="HOGENOM" id="CLU_3185070_0_0_9"/>
<gene>
    <name evidence="2" type="ORF">LFAB_16935</name>
</gene>
<accession>W6T4I0</accession>
<dbReference type="PATRIC" id="fig|1400520.3.peg.3332"/>
<sequence length="46" mass="5061">MDDILALTLAPIFADNRPPGILGWLLATAIVMTALNHWLAKSSYHQ</sequence>
<proteinExistence type="predicted"/>
<dbReference type="AlphaFoldDB" id="W6T4I0"/>
<comment type="caution">
    <text evidence="2">The sequence shown here is derived from an EMBL/GenBank/DDBJ whole genome shotgun (WGS) entry which is preliminary data.</text>
</comment>
<evidence type="ECO:0000313" key="2">
    <source>
        <dbReference type="EMBL" id="ETY72613.1"/>
    </source>
</evidence>
<keyword evidence="1" id="KW-0472">Membrane</keyword>
<name>W6T4I0_9LACO</name>
<dbReference type="STRING" id="1400520.LFAB_16935"/>
<evidence type="ECO:0000256" key="1">
    <source>
        <dbReference type="SAM" id="Phobius"/>
    </source>
</evidence>